<evidence type="ECO:0000256" key="1">
    <source>
        <dbReference type="ARBA" id="ARBA00005773"/>
    </source>
</evidence>
<keyword evidence="2" id="KW-1133">Transmembrane helix</keyword>
<sequence length="64" mass="7234">MVLLIGFLPVDWSVPVRNELLMLVVCALNAVIFFFMATTSSLWVCYVLYGVFRTTYQIVLTIAA</sequence>
<reference evidence="3" key="2">
    <citation type="submission" date="2020-11" db="EMBL/GenBank/DDBJ databases">
        <authorList>
            <person name="McCartney M.A."/>
            <person name="Auch B."/>
            <person name="Kono T."/>
            <person name="Mallez S."/>
            <person name="Becker A."/>
            <person name="Gohl D.M."/>
            <person name="Silverstein K.A.T."/>
            <person name="Koren S."/>
            <person name="Bechman K.B."/>
            <person name="Herman A."/>
            <person name="Abrahante J.E."/>
            <person name="Garbe J."/>
        </authorList>
    </citation>
    <scope>NUCLEOTIDE SEQUENCE</scope>
    <source>
        <strain evidence="3">Duluth1</strain>
        <tissue evidence="3">Whole animal</tissue>
    </source>
</reference>
<dbReference type="Proteomes" id="UP000828390">
    <property type="component" value="Unassembled WGS sequence"/>
</dbReference>
<dbReference type="AlphaFoldDB" id="A0A9D4RJE3"/>
<dbReference type="GO" id="GO:0090482">
    <property type="term" value="F:vitamin transmembrane transporter activity"/>
    <property type="evidence" value="ECO:0007669"/>
    <property type="project" value="InterPro"/>
</dbReference>
<proteinExistence type="inferred from homology"/>
<evidence type="ECO:0000313" key="3">
    <source>
        <dbReference type="EMBL" id="KAH3870871.1"/>
    </source>
</evidence>
<dbReference type="EMBL" id="JAIWYP010000002">
    <property type="protein sequence ID" value="KAH3870871.1"/>
    <property type="molecule type" value="Genomic_DNA"/>
</dbReference>
<evidence type="ECO:0000313" key="4">
    <source>
        <dbReference type="Proteomes" id="UP000828390"/>
    </source>
</evidence>
<dbReference type="InterPro" id="IPR002666">
    <property type="entry name" value="Folate_carrier"/>
</dbReference>
<keyword evidence="4" id="KW-1185">Reference proteome</keyword>
<reference evidence="3" key="1">
    <citation type="journal article" date="2019" name="bioRxiv">
        <title>The Genome of the Zebra Mussel, Dreissena polymorpha: A Resource for Invasive Species Research.</title>
        <authorList>
            <person name="McCartney M.A."/>
            <person name="Auch B."/>
            <person name="Kono T."/>
            <person name="Mallez S."/>
            <person name="Zhang Y."/>
            <person name="Obille A."/>
            <person name="Becker A."/>
            <person name="Abrahante J.E."/>
            <person name="Garbe J."/>
            <person name="Badalamenti J.P."/>
            <person name="Herman A."/>
            <person name="Mangelson H."/>
            <person name="Liachko I."/>
            <person name="Sullivan S."/>
            <person name="Sone E.D."/>
            <person name="Koren S."/>
            <person name="Silverstein K.A.T."/>
            <person name="Beckman K.B."/>
            <person name="Gohl D.M."/>
        </authorList>
    </citation>
    <scope>NUCLEOTIDE SEQUENCE</scope>
    <source>
        <strain evidence="3">Duluth1</strain>
        <tissue evidence="3">Whole animal</tissue>
    </source>
</reference>
<comment type="caution">
    <text evidence="3">The sequence shown here is derived from an EMBL/GenBank/DDBJ whole genome shotgun (WGS) entry which is preliminary data.</text>
</comment>
<organism evidence="3 4">
    <name type="scientific">Dreissena polymorpha</name>
    <name type="common">Zebra mussel</name>
    <name type="synonym">Mytilus polymorpha</name>
    <dbReference type="NCBI Taxonomy" id="45954"/>
    <lineage>
        <taxon>Eukaryota</taxon>
        <taxon>Metazoa</taxon>
        <taxon>Spiralia</taxon>
        <taxon>Lophotrochozoa</taxon>
        <taxon>Mollusca</taxon>
        <taxon>Bivalvia</taxon>
        <taxon>Autobranchia</taxon>
        <taxon>Heteroconchia</taxon>
        <taxon>Euheterodonta</taxon>
        <taxon>Imparidentia</taxon>
        <taxon>Neoheterodontei</taxon>
        <taxon>Myida</taxon>
        <taxon>Dreissenoidea</taxon>
        <taxon>Dreissenidae</taxon>
        <taxon>Dreissena</taxon>
    </lineage>
</organism>
<gene>
    <name evidence="3" type="ORF">DPMN_034062</name>
</gene>
<feature type="transmembrane region" description="Helical" evidence="2">
    <location>
        <begin position="20"/>
        <end position="49"/>
    </location>
</feature>
<keyword evidence="2" id="KW-0472">Membrane</keyword>
<protein>
    <submittedName>
        <fullName evidence="3">Uncharacterized protein</fullName>
    </submittedName>
</protein>
<dbReference type="GO" id="GO:0016020">
    <property type="term" value="C:membrane"/>
    <property type="evidence" value="ECO:0007669"/>
    <property type="project" value="InterPro"/>
</dbReference>
<comment type="similarity">
    <text evidence="1">Belongs to the reduced folate carrier (RFC) transporter (TC 2.A.48) family.</text>
</comment>
<accession>A0A9D4RJE3</accession>
<evidence type="ECO:0000256" key="2">
    <source>
        <dbReference type="SAM" id="Phobius"/>
    </source>
</evidence>
<dbReference type="Pfam" id="PF01770">
    <property type="entry name" value="Folate_carrier"/>
    <property type="match status" value="1"/>
</dbReference>
<name>A0A9D4RJE3_DREPO</name>
<keyword evidence="2" id="KW-0812">Transmembrane</keyword>